<evidence type="ECO:0000313" key="4">
    <source>
        <dbReference type="Proteomes" id="UP000682733"/>
    </source>
</evidence>
<dbReference type="Proteomes" id="UP000682733">
    <property type="component" value="Unassembled WGS sequence"/>
</dbReference>
<evidence type="ECO:0000313" key="3">
    <source>
        <dbReference type="EMBL" id="CAF4244404.1"/>
    </source>
</evidence>
<sequence length="67" mass="7537">MGHDWRIAVQAIFCVLLQIITAILIRQSSWKLIFLVAYIVGGTINHSLSLALHELTHNLAFGHSRPM</sequence>
<keyword evidence="1" id="KW-1133">Transmembrane helix</keyword>
<evidence type="ECO:0000256" key="1">
    <source>
        <dbReference type="SAM" id="Phobius"/>
    </source>
</evidence>
<reference evidence="3" key="1">
    <citation type="submission" date="2021-02" db="EMBL/GenBank/DDBJ databases">
        <authorList>
            <person name="Nowell W R."/>
        </authorList>
    </citation>
    <scope>NUCLEOTIDE SEQUENCE</scope>
</reference>
<proteinExistence type="predicted"/>
<dbReference type="EMBL" id="CAJOBA010051407">
    <property type="protein sequence ID" value="CAF4244404.1"/>
    <property type="molecule type" value="Genomic_DNA"/>
</dbReference>
<dbReference type="AlphaFoldDB" id="A0A8S2SVF6"/>
<dbReference type="PANTHER" id="PTHR12879">
    <property type="entry name" value="SPHINGOLIPID DELTA 4 DESATURASE/C-4 HYDROXYLASE PROTEIN DES2"/>
    <property type="match status" value="1"/>
</dbReference>
<accession>A0A8S2SVF6</accession>
<organism evidence="3 4">
    <name type="scientific">Didymodactylos carnosus</name>
    <dbReference type="NCBI Taxonomy" id="1234261"/>
    <lineage>
        <taxon>Eukaryota</taxon>
        <taxon>Metazoa</taxon>
        <taxon>Spiralia</taxon>
        <taxon>Gnathifera</taxon>
        <taxon>Rotifera</taxon>
        <taxon>Eurotatoria</taxon>
        <taxon>Bdelloidea</taxon>
        <taxon>Philodinida</taxon>
        <taxon>Philodinidae</taxon>
        <taxon>Didymodactylos</taxon>
    </lineage>
</organism>
<evidence type="ECO:0000313" key="2">
    <source>
        <dbReference type="EMBL" id="CAF1449428.1"/>
    </source>
</evidence>
<feature type="transmembrane region" description="Helical" evidence="1">
    <location>
        <begin position="32"/>
        <end position="52"/>
    </location>
</feature>
<dbReference type="GO" id="GO:0042284">
    <property type="term" value="F:sphingolipid delta-4 desaturase activity"/>
    <property type="evidence" value="ECO:0007669"/>
    <property type="project" value="TreeGrafter"/>
</dbReference>
<feature type="non-terminal residue" evidence="3">
    <location>
        <position position="67"/>
    </location>
</feature>
<dbReference type="GO" id="GO:0016020">
    <property type="term" value="C:membrane"/>
    <property type="evidence" value="ECO:0007669"/>
    <property type="project" value="GOC"/>
</dbReference>
<protein>
    <submittedName>
        <fullName evidence="3">Uncharacterized protein</fullName>
    </submittedName>
</protein>
<dbReference type="EMBL" id="CAJNOK010029572">
    <property type="protein sequence ID" value="CAF1449428.1"/>
    <property type="molecule type" value="Genomic_DNA"/>
</dbReference>
<keyword evidence="1" id="KW-0472">Membrane</keyword>
<name>A0A8S2SVF6_9BILA</name>
<dbReference type="PANTHER" id="PTHR12879:SF8">
    <property type="entry name" value="SPHINGOLIPID DELTA(4)-DESATURASE DES1"/>
    <property type="match status" value="1"/>
</dbReference>
<dbReference type="Proteomes" id="UP000677228">
    <property type="component" value="Unassembled WGS sequence"/>
</dbReference>
<feature type="transmembrane region" description="Helical" evidence="1">
    <location>
        <begin position="6"/>
        <end position="25"/>
    </location>
</feature>
<gene>
    <name evidence="2" type="ORF">OVA965_LOCUS34766</name>
    <name evidence="3" type="ORF">TMI583_LOCUS35707</name>
</gene>
<keyword evidence="1" id="KW-0812">Transmembrane</keyword>
<comment type="caution">
    <text evidence="3">The sequence shown here is derived from an EMBL/GenBank/DDBJ whole genome shotgun (WGS) entry which is preliminary data.</text>
</comment>
<dbReference type="GO" id="GO:0046513">
    <property type="term" value="P:ceramide biosynthetic process"/>
    <property type="evidence" value="ECO:0007669"/>
    <property type="project" value="TreeGrafter"/>
</dbReference>